<gene>
    <name evidence="2" type="ORF">BVG79_00654</name>
</gene>
<dbReference type="Proteomes" id="UP000242447">
    <property type="component" value="Chromosome"/>
</dbReference>
<dbReference type="RefSeq" id="WP_085785624.1">
    <property type="nucleotide sequence ID" value="NZ_CP019937.1"/>
</dbReference>
<organism evidence="2 3">
    <name type="scientific">Ketogulonicigenium robustum</name>
    <dbReference type="NCBI Taxonomy" id="92947"/>
    <lineage>
        <taxon>Bacteria</taxon>
        <taxon>Pseudomonadati</taxon>
        <taxon>Pseudomonadota</taxon>
        <taxon>Alphaproteobacteria</taxon>
        <taxon>Rhodobacterales</taxon>
        <taxon>Roseobacteraceae</taxon>
        <taxon>Ketogulonicigenium</taxon>
    </lineage>
</organism>
<dbReference type="KEGG" id="kro:BVG79_00654"/>
<name>A0A1W6NXN3_9RHOB</name>
<dbReference type="AlphaFoldDB" id="A0A1W6NXN3"/>
<accession>A0A1W6NXN3</accession>
<evidence type="ECO:0000313" key="2">
    <source>
        <dbReference type="EMBL" id="ARO14006.1"/>
    </source>
</evidence>
<reference evidence="2 3" key="1">
    <citation type="submission" date="2017-02" db="EMBL/GenBank/DDBJ databases">
        <title>Ketogulonicigenium robustum SPU B003 Genome sequencing and assembly.</title>
        <authorList>
            <person name="Li Y."/>
            <person name="Liu L."/>
            <person name="Wang C."/>
            <person name="Zhang M."/>
            <person name="Zhang T."/>
            <person name="Zhang Y."/>
        </authorList>
    </citation>
    <scope>NUCLEOTIDE SEQUENCE [LARGE SCALE GENOMIC DNA]</scope>
    <source>
        <strain evidence="2 3">SPU_B003</strain>
    </source>
</reference>
<dbReference type="STRING" id="92947.BVG79_00654"/>
<keyword evidence="3" id="KW-1185">Reference proteome</keyword>
<dbReference type="EMBL" id="CP019937">
    <property type="protein sequence ID" value="ARO14006.1"/>
    <property type="molecule type" value="Genomic_DNA"/>
</dbReference>
<proteinExistence type="predicted"/>
<feature type="signal peptide" evidence="1">
    <location>
        <begin position="1"/>
        <end position="23"/>
    </location>
</feature>
<keyword evidence="1" id="KW-0732">Signal</keyword>
<sequence>MKNVFTLATATVLAAVVGTASIAAQPGGFFQTADKIEPGKGLTFDVVNASSPATLEVYTSNGGELGQLVSSQEVGAGATADIRLISTKVPASDLIAQLKINGDVVDSKLIELN</sequence>
<evidence type="ECO:0000256" key="1">
    <source>
        <dbReference type="SAM" id="SignalP"/>
    </source>
</evidence>
<dbReference type="OrthoDB" id="7876219at2"/>
<protein>
    <submittedName>
        <fullName evidence="2">Uncharacterized protein</fullName>
    </submittedName>
</protein>
<evidence type="ECO:0000313" key="3">
    <source>
        <dbReference type="Proteomes" id="UP000242447"/>
    </source>
</evidence>
<feature type="chain" id="PRO_5012981190" evidence="1">
    <location>
        <begin position="24"/>
        <end position="113"/>
    </location>
</feature>